<comment type="caution">
    <text evidence="2">The sequence shown here is derived from an EMBL/GenBank/DDBJ whole genome shotgun (WGS) entry which is preliminary data.</text>
</comment>
<protein>
    <submittedName>
        <fullName evidence="2">Uncharacterized protein</fullName>
    </submittedName>
</protein>
<dbReference type="AlphaFoldDB" id="A0A392VTC9"/>
<keyword evidence="3" id="KW-1185">Reference proteome</keyword>
<evidence type="ECO:0000256" key="1">
    <source>
        <dbReference type="SAM" id="MobiDB-lite"/>
    </source>
</evidence>
<evidence type="ECO:0000313" key="3">
    <source>
        <dbReference type="Proteomes" id="UP000265520"/>
    </source>
</evidence>
<feature type="region of interest" description="Disordered" evidence="1">
    <location>
        <begin position="1"/>
        <end position="32"/>
    </location>
</feature>
<proteinExistence type="predicted"/>
<accession>A0A392VTC9</accession>
<feature type="non-terminal residue" evidence="2">
    <location>
        <position position="32"/>
    </location>
</feature>
<dbReference type="EMBL" id="LXQA011251856">
    <property type="protein sequence ID" value="MCI90709.1"/>
    <property type="molecule type" value="Genomic_DNA"/>
</dbReference>
<organism evidence="2 3">
    <name type="scientific">Trifolium medium</name>
    <dbReference type="NCBI Taxonomy" id="97028"/>
    <lineage>
        <taxon>Eukaryota</taxon>
        <taxon>Viridiplantae</taxon>
        <taxon>Streptophyta</taxon>
        <taxon>Embryophyta</taxon>
        <taxon>Tracheophyta</taxon>
        <taxon>Spermatophyta</taxon>
        <taxon>Magnoliopsida</taxon>
        <taxon>eudicotyledons</taxon>
        <taxon>Gunneridae</taxon>
        <taxon>Pentapetalae</taxon>
        <taxon>rosids</taxon>
        <taxon>fabids</taxon>
        <taxon>Fabales</taxon>
        <taxon>Fabaceae</taxon>
        <taxon>Papilionoideae</taxon>
        <taxon>50 kb inversion clade</taxon>
        <taxon>NPAAA clade</taxon>
        <taxon>Hologalegina</taxon>
        <taxon>IRL clade</taxon>
        <taxon>Trifolieae</taxon>
        <taxon>Trifolium</taxon>
    </lineage>
</organism>
<reference evidence="2 3" key="1">
    <citation type="journal article" date="2018" name="Front. Plant Sci.">
        <title>Red Clover (Trifolium pratense) and Zigzag Clover (T. medium) - A Picture of Genomic Similarities and Differences.</title>
        <authorList>
            <person name="Dluhosova J."/>
            <person name="Istvanek J."/>
            <person name="Nedelnik J."/>
            <person name="Repkova J."/>
        </authorList>
    </citation>
    <scope>NUCLEOTIDE SEQUENCE [LARGE SCALE GENOMIC DNA]</scope>
    <source>
        <strain evidence="3">cv. 10/8</strain>
        <tissue evidence="2">Leaf</tissue>
    </source>
</reference>
<evidence type="ECO:0000313" key="2">
    <source>
        <dbReference type="EMBL" id="MCI90709.1"/>
    </source>
</evidence>
<dbReference type="Proteomes" id="UP000265520">
    <property type="component" value="Unassembled WGS sequence"/>
</dbReference>
<sequence>MGRQNHKLPLLCSGNGARGAKTGTWGENSRKH</sequence>
<name>A0A392VTC9_9FABA</name>